<sequence>MSASKIDEVRNTDACRRASGLFASEAVMHLGGSGSSCAFTRSEMWHKQDRFRQPRRLPKKPPRNFDGQLLRAER</sequence>
<reference evidence="2 3" key="1">
    <citation type="submission" date="2023-03" db="EMBL/GenBank/DDBJ databases">
        <title>High-quality genome of Scylla paramamosain provides insights in environmental adaptation.</title>
        <authorList>
            <person name="Zhang L."/>
        </authorList>
    </citation>
    <scope>NUCLEOTIDE SEQUENCE [LARGE SCALE GENOMIC DNA]</scope>
    <source>
        <strain evidence="2">LZ_2023a</strain>
        <tissue evidence="2">Muscle</tissue>
    </source>
</reference>
<accession>A0AAW0U877</accession>
<dbReference type="EMBL" id="JARAKH010000018">
    <property type="protein sequence ID" value="KAK8395463.1"/>
    <property type="molecule type" value="Genomic_DNA"/>
</dbReference>
<evidence type="ECO:0000313" key="3">
    <source>
        <dbReference type="Proteomes" id="UP001487740"/>
    </source>
</evidence>
<evidence type="ECO:0000256" key="1">
    <source>
        <dbReference type="SAM" id="MobiDB-lite"/>
    </source>
</evidence>
<organism evidence="2 3">
    <name type="scientific">Scylla paramamosain</name>
    <name type="common">Mud crab</name>
    <dbReference type="NCBI Taxonomy" id="85552"/>
    <lineage>
        <taxon>Eukaryota</taxon>
        <taxon>Metazoa</taxon>
        <taxon>Ecdysozoa</taxon>
        <taxon>Arthropoda</taxon>
        <taxon>Crustacea</taxon>
        <taxon>Multicrustacea</taxon>
        <taxon>Malacostraca</taxon>
        <taxon>Eumalacostraca</taxon>
        <taxon>Eucarida</taxon>
        <taxon>Decapoda</taxon>
        <taxon>Pleocyemata</taxon>
        <taxon>Brachyura</taxon>
        <taxon>Eubrachyura</taxon>
        <taxon>Portunoidea</taxon>
        <taxon>Portunidae</taxon>
        <taxon>Portuninae</taxon>
        <taxon>Scylla</taxon>
    </lineage>
</organism>
<keyword evidence="3" id="KW-1185">Reference proteome</keyword>
<comment type="caution">
    <text evidence="2">The sequence shown here is derived from an EMBL/GenBank/DDBJ whole genome shotgun (WGS) entry which is preliminary data.</text>
</comment>
<protein>
    <submittedName>
        <fullName evidence="2">Uncharacterized protein</fullName>
    </submittedName>
</protein>
<dbReference type="Proteomes" id="UP001487740">
    <property type="component" value="Unassembled WGS sequence"/>
</dbReference>
<evidence type="ECO:0000313" key="2">
    <source>
        <dbReference type="EMBL" id="KAK8395463.1"/>
    </source>
</evidence>
<name>A0AAW0U877_SCYPA</name>
<feature type="region of interest" description="Disordered" evidence="1">
    <location>
        <begin position="49"/>
        <end position="74"/>
    </location>
</feature>
<feature type="compositionally biased region" description="Basic residues" evidence="1">
    <location>
        <begin position="53"/>
        <end position="62"/>
    </location>
</feature>
<proteinExistence type="predicted"/>
<dbReference type="AlphaFoldDB" id="A0AAW0U877"/>
<gene>
    <name evidence="2" type="ORF">O3P69_006255</name>
</gene>